<keyword evidence="1" id="KW-0233">DNA recombination</keyword>
<dbReference type="GO" id="GO:0005524">
    <property type="term" value="F:ATP binding"/>
    <property type="evidence" value="ECO:0007669"/>
    <property type="project" value="UniProtKB-KW"/>
</dbReference>
<dbReference type="EMBL" id="BGPR01069433">
    <property type="protein sequence ID" value="GBO43080.1"/>
    <property type="molecule type" value="Genomic_DNA"/>
</dbReference>
<protein>
    <recommendedName>
        <fullName evidence="1">ATP-dependent DNA helicase</fullName>
        <ecNumber evidence="1">5.6.2.3</ecNumber>
    </recommendedName>
</protein>
<keyword evidence="1" id="KW-0227">DNA damage</keyword>
<dbReference type="GO" id="GO:0006310">
    <property type="term" value="P:DNA recombination"/>
    <property type="evidence" value="ECO:0007669"/>
    <property type="project" value="UniProtKB-KW"/>
</dbReference>
<comment type="catalytic activity">
    <reaction evidence="1">
        <text>ATP + H2O = ADP + phosphate + H(+)</text>
        <dbReference type="Rhea" id="RHEA:13065"/>
        <dbReference type="ChEBI" id="CHEBI:15377"/>
        <dbReference type="ChEBI" id="CHEBI:15378"/>
        <dbReference type="ChEBI" id="CHEBI:30616"/>
        <dbReference type="ChEBI" id="CHEBI:43474"/>
        <dbReference type="ChEBI" id="CHEBI:456216"/>
        <dbReference type="EC" id="5.6.2.3"/>
    </reaction>
</comment>
<dbReference type="AlphaFoldDB" id="A0A4Y2X2S7"/>
<keyword evidence="1" id="KW-0378">Hydrolase</keyword>
<feature type="domain" description="DNA helicase Pif1-like DEAD-box helicase" evidence="2">
    <location>
        <begin position="2"/>
        <end position="121"/>
    </location>
</feature>
<feature type="non-terminal residue" evidence="3">
    <location>
        <position position="1"/>
    </location>
</feature>
<dbReference type="PANTHER" id="PTHR10492:SF57">
    <property type="entry name" value="ATP-DEPENDENT DNA HELICASE"/>
    <property type="match status" value="1"/>
</dbReference>
<keyword evidence="1" id="KW-0067">ATP-binding</keyword>
<dbReference type="Proteomes" id="UP000499080">
    <property type="component" value="Unassembled WGS sequence"/>
</dbReference>
<comment type="caution">
    <text evidence="3">The sequence shown here is derived from an EMBL/GenBank/DDBJ whole genome shotgun (WGS) entry which is preliminary data.</text>
</comment>
<sequence>RTGKTFVYSTLLHAVREKGDQAIPVASTGIAATLLCGGRTAHLIFKIPPTLNTTSACSAKPNSSEAIMLLDAKLSVWDEAPMTQVHVFLTVDRLLKDLTKFSEPFGGKIILGDFRQVLPVIS</sequence>
<name>A0A4Y2X2S7_ARAVE</name>
<keyword evidence="4" id="KW-1185">Reference proteome</keyword>
<dbReference type="OrthoDB" id="1108871at2759"/>
<evidence type="ECO:0000259" key="2">
    <source>
        <dbReference type="Pfam" id="PF05970"/>
    </source>
</evidence>
<dbReference type="GO" id="GO:0000723">
    <property type="term" value="P:telomere maintenance"/>
    <property type="evidence" value="ECO:0007669"/>
    <property type="project" value="InterPro"/>
</dbReference>
<keyword evidence="1" id="KW-0234">DNA repair</keyword>
<dbReference type="InterPro" id="IPR010285">
    <property type="entry name" value="DNA_helicase_pif1-like_DEAD"/>
</dbReference>
<evidence type="ECO:0000313" key="4">
    <source>
        <dbReference type="Proteomes" id="UP000499080"/>
    </source>
</evidence>
<evidence type="ECO:0000313" key="3">
    <source>
        <dbReference type="EMBL" id="GBO43080.1"/>
    </source>
</evidence>
<dbReference type="GO" id="GO:0043139">
    <property type="term" value="F:5'-3' DNA helicase activity"/>
    <property type="evidence" value="ECO:0007669"/>
    <property type="project" value="UniProtKB-EC"/>
</dbReference>
<dbReference type="InterPro" id="IPR027417">
    <property type="entry name" value="P-loop_NTPase"/>
</dbReference>
<dbReference type="PANTHER" id="PTHR10492">
    <property type="match status" value="1"/>
</dbReference>
<comment type="similarity">
    <text evidence="1">Belongs to the helicase family.</text>
</comment>
<dbReference type="EC" id="5.6.2.3" evidence="1"/>
<dbReference type="Pfam" id="PF05970">
    <property type="entry name" value="PIF1"/>
    <property type="match status" value="1"/>
</dbReference>
<dbReference type="GO" id="GO:0016887">
    <property type="term" value="F:ATP hydrolysis activity"/>
    <property type="evidence" value="ECO:0007669"/>
    <property type="project" value="RHEA"/>
</dbReference>
<dbReference type="GO" id="GO:0006281">
    <property type="term" value="P:DNA repair"/>
    <property type="evidence" value="ECO:0007669"/>
    <property type="project" value="UniProtKB-KW"/>
</dbReference>
<keyword evidence="1" id="KW-0347">Helicase</keyword>
<keyword evidence="1" id="KW-0547">Nucleotide-binding</keyword>
<reference evidence="3 4" key="1">
    <citation type="journal article" date="2019" name="Sci. Rep.">
        <title>Orb-weaving spider Araneus ventricosus genome elucidates the spidroin gene catalogue.</title>
        <authorList>
            <person name="Kono N."/>
            <person name="Nakamura H."/>
            <person name="Ohtoshi R."/>
            <person name="Moran D.A.P."/>
            <person name="Shinohara A."/>
            <person name="Yoshida Y."/>
            <person name="Fujiwara M."/>
            <person name="Mori M."/>
            <person name="Tomita M."/>
            <person name="Arakawa K."/>
        </authorList>
    </citation>
    <scope>NUCLEOTIDE SEQUENCE [LARGE SCALE GENOMIC DNA]</scope>
</reference>
<evidence type="ECO:0000256" key="1">
    <source>
        <dbReference type="RuleBase" id="RU363044"/>
    </source>
</evidence>
<dbReference type="Gene3D" id="3.40.50.300">
    <property type="entry name" value="P-loop containing nucleotide triphosphate hydrolases"/>
    <property type="match status" value="1"/>
</dbReference>
<comment type="cofactor">
    <cofactor evidence="1">
        <name>Mg(2+)</name>
        <dbReference type="ChEBI" id="CHEBI:18420"/>
    </cofactor>
</comment>
<organism evidence="3 4">
    <name type="scientific">Araneus ventricosus</name>
    <name type="common">Orbweaver spider</name>
    <name type="synonym">Epeira ventricosa</name>
    <dbReference type="NCBI Taxonomy" id="182803"/>
    <lineage>
        <taxon>Eukaryota</taxon>
        <taxon>Metazoa</taxon>
        <taxon>Ecdysozoa</taxon>
        <taxon>Arthropoda</taxon>
        <taxon>Chelicerata</taxon>
        <taxon>Arachnida</taxon>
        <taxon>Araneae</taxon>
        <taxon>Araneomorphae</taxon>
        <taxon>Entelegynae</taxon>
        <taxon>Araneoidea</taxon>
        <taxon>Araneidae</taxon>
        <taxon>Araneus</taxon>
    </lineage>
</organism>
<dbReference type="SUPFAM" id="SSF52540">
    <property type="entry name" value="P-loop containing nucleoside triphosphate hydrolases"/>
    <property type="match status" value="1"/>
</dbReference>
<gene>
    <name evidence="3" type="ORF">AVEN_17091_1</name>
</gene>
<accession>A0A4Y2X2S7</accession>
<proteinExistence type="inferred from homology"/>